<gene>
    <name evidence="2" type="ORF">Pan54_11190</name>
</gene>
<dbReference type="Proteomes" id="UP000316095">
    <property type="component" value="Unassembled WGS sequence"/>
</dbReference>
<keyword evidence="1" id="KW-0472">Membrane</keyword>
<evidence type="ECO:0000313" key="2">
    <source>
        <dbReference type="EMBL" id="TWT60405.1"/>
    </source>
</evidence>
<dbReference type="RefSeq" id="WP_146502535.1">
    <property type="nucleotide sequence ID" value="NZ_SJPG01000001.1"/>
</dbReference>
<keyword evidence="1" id="KW-1133">Transmembrane helix</keyword>
<evidence type="ECO:0000256" key="1">
    <source>
        <dbReference type="SAM" id="Phobius"/>
    </source>
</evidence>
<dbReference type="AlphaFoldDB" id="A0A5C5XE52"/>
<comment type="caution">
    <text evidence="2">The sequence shown here is derived from an EMBL/GenBank/DDBJ whole genome shotgun (WGS) entry which is preliminary data.</text>
</comment>
<dbReference type="EMBL" id="SJPG01000001">
    <property type="protein sequence ID" value="TWT60405.1"/>
    <property type="molecule type" value="Genomic_DNA"/>
</dbReference>
<keyword evidence="1" id="KW-0812">Transmembrane</keyword>
<name>A0A5C5XE52_9PLAN</name>
<keyword evidence="3" id="KW-1185">Reference proteome</keyword>
<proteinExistence type="predicted"/>
<evidence type="ECO:0000313" key="3">
    <source>
        <dbReference type="Proteomes" id="UP000316095"/>
    </source>
</evidence>
<protein>
    <submittedName>
        <fullName evidence="2">Uncharacterized protein</fullName>
    </submittedName>
</protein>
<dbReference type="OrthoDB" id="248855at2"/>
<organism evidence="2 3">
    <name type="scientific">Rubinisphaera italica</name>
    <dbReference type="NCBI Taxonomy" id="2527969"/>
    <lineage>
        <taxon>Bacteria</taxon>
        <taxon>Pseudomonadati</taxon>
        <taxon>Planctomycetota</taxon>
        <taxon>Planctomycetia</taxon>
        <taxon>Planctomycetales</taxon>
        <taxon>Planctomycetaceae</taxon>
        <taxon>Rubinisphaera</taxon>
    </lineage>
</organism>
<feature type="transmembrane region" description="Helical" evidence="1">
    <location>
        <begin position="264"/>
        <end position="283"/>
    </location>
</feature>
<sequence>MKQSIINKLANLDRRWVFLSMLLAVAIPILLGLEFPETPTQQAINVFDEVERLKEGDRVLLALDYDPSSEGELSPMATSFVLHCAKKKVKMYFLTLYPGGPPMIQQAIQRVILTDFPNLVYGEDYVDLGFKPGYEGVIKVIITNLRELYSTDARGTNIDQIPMCQGVESIQDMDLLINVSAGYPGCKEWVQYAKTPFPDKINLVAGVTGVQAPYLYPYVPKQLIGLLGAIKGAAEYETLVVGKYIKGEPKAVYQEGRRRMGPQLVAHLLMIFLILAGNTLYFLQSSRTKS</sequence>
<reference evidence="2 3" key="1">
    <citation type="submission" date="2019-02" db="EMBL/GenBank/DDBJ databases">
        <title>Deep-cultivation of Planctomycetes and their phenomic and genomic characterization uncovers novel biology.</title>
        <authorList>
            <person name="Wiegand S."/>
            <person name="Jogler M."/>
            <person name="Boedeker C."/>
            <person name="Pinto D."/>
            <person name="Vollmers J."/>
            <person name="Rivas-Marin E."/>
            <person name="Kohn T."/>
            <person name="Peeters S.H."/>
            <person name="Heuer A."/>
            <person name="Rast P."/>
            <person name="Oberbeckmann S."/>
            <person name="Bunk B."/>
            <person name="Jeske O."/>
            <person name="Meyerdierks A."/>
            <person name="Storesund J.E."/>
            <person name="Kallscheuer N."/>
            <person name="Luecker S."/>
            <person name="Lage O.M."/>
            <person name="Pohl T."/>
            <person name="Merkel B.J."/>
            <person name="Hornburger P."/>
            <person name="Mueller R.-W."/>
            <person name="Bruemmer F."/>
            <person name="Labrenz M."/>
            <person name="Spormann A.M."/>
            <person name="Op Den Camp H."/>
            <person name="Overmann J."/>
            <person name="Amann R."/>
            <person name="Jetten M.S.M."/>
            <person name="Mascher T."/>
            <person name="Medema M.H."/>
            <person name="Devos D.P."/>
            <person name="Kaster A.-K."/>
            <person name="Ovreas L."/>
            <person name="Rohde M."/>
            <person name="Galperin M.Y."/>
            <person name="Jogler C."/>
        </authorList>
    </citation>
    <scope>NUCLEOTIDE SEQUENCE [LARGE SCALE GENOMIC DNA]</scope>
    <source>
        <strain evidence="2 3">Pan54</strain>
    </source>
</reference>
<accession>A0A5C5XE52</accession>